<proteinExistence type="predicted"/>
<dbReference type="AlphaFoldDB" id="A0A0B6RP92"/>
<dbReference type="KEGG" id="bgp:BGL_1c06520"/>
<evidence type="ECO:0000313" key="1">
    <source>
        <dbReference type="EMBL" id="AJK45188.1"/>
    </source>
</evidence>
<protein>
    <recommendedName>
        <fullName evidence="3">Papain-like cysteine peptidase</fullName>
    </recommendedName>
</protein>
<reference evidence="2" key="1">
    <citation type="submission" date="2011-03" db="EMBL/GenBank/DDBJ databases">
        <authorList>
            <person name="Voget S."/>
            <person name="Streit W.R."/>
            <person name="Jaeger K.E."/>
            <person name="Daniel R."/>
        </authorList>
    </citation>
    <scope>NUCLEOTIDE SEQUENCE [LARGE SCALE GENOMIC DNA]</scope>
    <source>
        <strain evidence="2">PG1</strain>
    </source>
</reference>
<dbReference type="Proteomes" id="UP000031838">
    <property type="component" value="Chromosome 1"/>
</dbReference>
<name>A0A0B6RP92_BURPL</name>
<organism evidence="1 2">
    <name type="scientific">Burkholderia plantarii</name>
    <dbReference type="NCBI Taxonomy" id="41899"/>
    <lineage>
        <taxon>Bacteria</taxon>
        <taxon>Pseudomonadati</taxon>
        <taxon>Pseudomonadota</taxon>
        <taxon>Betaproteobacteria</taxon>
        <taxon>Burkholderiales</taxon>
        <taxon>Burkholderiaceae</taxon>
        <taxon>Burkholderia</taxon>
    </lineage>
</organism>
<gene>
    <name evidence="1" type="ORF">BGL_1c06520</name>
</gene>
<evidence type="ECO:0008006" key="3">
    <source>
        <dbReference type="Google" id="ProtNLM"/>
    </source>
</evidence>
<evidence type="ECO:0000313" key="2">
    <source>
        <dbReference type="Proteomes" id="UP000031838"/>
    </source>
</evidence>
<dbReference type="InterPro" id="IPR014903">
    <property type="entry name" value="DUF1796"/>
</dbReference>
<dbReference type="HOGENOM" id="CLU_1118525_0_0_4"/>
<sequence length="237" mass="27225">MINQEFDHLISLGGHCQTAYQIRRHFGVDKAYPLDWWVTPTIALVRLFESGFAHIFQEENMRVVEEPSGPAVMCSHYGLMHYHDFDEAKINGKYSPYLVRTKCAANNSKFSYLMTRLLNVTGKVLFVRFAHGWVQHYPHTTMFDEALLHRFMDAARAMLPNAEVNLLLLNDYNNHAGLDGNPFPGVYTSVVNNYDSQTWFGSNQGWTEMFEYHNIRWSGAPAKPVEPEHAVRSEHAA</sequence>
<dbReference type="RefSeq" id="WP_042623957.1">
    <property type="nucleotide sequence ID" value="NZ_BSTO01000024.1"/>
</dbReference>
<dbReference type="Pfam" id="PF08795">
    <property type="entry name" value="DUF1796"/>
    <property type="match status" value="1"/>
</dbReference>
<reference evidence="1 2" key="2">
    <citation type="journal article" date="2016" name="Appl. Microbiol. Biotechnol.">
        <title>Mutations improving production and secretion of extracellular lipase by Burkholderia glumae PG1.</title>
        <authorList>
            <person name="Knapp A."/>
            <person name="Voget S."/>
            <person name="Gao R."/>
            <person name="Zaburannyi N."/>
            <person name="Krysciak D."/>
            <person name="Breuer M."/>
            <person name="Hauer B."/>
            <person name="Streit W.R."/>
            <person name="Muller R."/>
            <person name="Daniel R."/>
            <person name="Jaeger K.E."/>
        </authorList>
    </citation>
    <scope>NUCLEOTIDE SEQUENCE [LARGE SCALE GENOMIC DNA]</scope>
    <source>
        <strain evidence="1 2">PG1</strain>
    </source>
</reference>
<keyword evidence="2" id="KW-1185">Reference proteome</keyword>
<accession>A0A0B6RP92</accession>
<dbReference type="EMBL" id="CP002580">
    <property type="protein sequence ID" value="AJK45188.1"/>
    <property type="molecule type" value="Genomic_DNA"/>
</dbReference>
<dbReference type="KEGG" id="bpla:bpln_1g06440"/>